<dbReference type="Pfam" id="PF04965">
    <property type="entry name" value="GPW_gp25"/>
    <property type="match status" value="1"/>
</dbReference>
<evidence type="ECO:0000313" key="3">
    <source>
        <dbReference type="Proteomes" id="UP001500523"/>
    </source>
</evidence>
<evidence type="ECO:0000313" key="2">
    <source>
        <dbReference type="EMBL" id="GAA3713767.1"/>
    </source>
</evidence>
<feature type="domain" description="IraD/Gp25-like" evidence="1">
    <location>
        <begin position="23"/>
        <end position="118"/>
    </location>
</feature>
<dbReference type="NCBIfam" id="TIGR03357">
    <property type="entry name" value="VI_zyme"/>
    <property type="match status" value="1"/>
</dbReference>
<dbReference type="RefSeq" id="WP_344693554.1">
    <property type="nucleotide sequence ID" value="NZ_BAABBF010000005.1"/>
</dbReference>
<evidence type="ECO:0000259" key="1">
    <source>
        <dbReference type="Pfam" id="PF04965"/>
    </source>
</evidence>
<organism evidence="2 3">
    <name type="scientific">Sphingomonas cynarae</name>
    <dbReference type="NCBI Taxonomy" id="930197"/>
    <lineage>
        <taxon>Bacteria</taxon>
        <taxon>Pseudomonadati</taxon>
        <taxon>Pseudomonadota</taxon>
        <taxon>Alphaproteobacteria</taxon>
        <taxon>Sphingomonadales</taxon>
        <taxon>Sphingomonadaceae</taxon>
        <taxon>Sphingomonas</taxon>
    </lineage>
</organism>
<sequence length="144" mass="16428">MIAGSLLDRTSIHQAGDGGIAAQRESLRRDIEAMLNSRRHLLSWPVWFEELDRSLLAYGLDDLTNESLASADFRARFVEEAEKQLRRLEPRLGRFEVTVLPNRDELDATLRFRVTGTVMLGTKREEMYFDSHVDPVRAQLVIGG</sequence>
<name>A0ABP7E5N1_9SPHN</name>
<accession>A0ABP7E5N1</accession>
<dbReference type="SUPFAM" id="SSF160719">
    <property type="entry name" value="gpW/gp25-like"/>
    <property type="match status" value="1"/>
</dbReference>
<reference evidence="3" key="1">
    <citation type="journal article" date="2019" name="Int. J. Syst. Evol. Microbiol.">
        <title>The Global Catalogue of Microorganisms (GCM) 10K type strain sequencing project: providing services to taxonomists for standard genome sequencing and annotation.</title>
        <authorList>
            <consortium name="The Broad Institute Genomics Platform"/>
            <consortium name="The Broad Institute Genome Sequencing Center for Infectious Disease"/>
            <person name="Wu L."/>
            <person name="Ma J."/>
        </authorList>
    </citation>
    <scope>NUCLEOTIDE SEQUENCE [LARGE SCALE GENOMIC DNA]</scope>
    <source>
        <strain evidence="3">JCM 17498</strain>
    </source>
</reference>
<keyword evidence="3" id="KW-1185">Reference proteome</keyword>
<comment type="caution">
    <text evidence="2">The sequence shown here is derived from an EMBL/GenBank/DDBJ whole genome shotgun (WGS) entry which is preliminary data.</text>
</comment>
<protein>
    <recommendedName>
        <fullName evidence="1">IraD/Gp25-like domain-containing protein</fullName>
    </recommendedName>
</protein>
<dbReference type="InterPro" id="IPR017737">
    <property type="entry name" value="TssE1-like"/>
</dbReference>
<dbReference type="Proteomes" id="UP001500523">
    <property type="component" value="Unassembled WGS sequence"/>
</dbReference>
<dbReference type="InterPro" id="IPR007048">
    <property type="entry name" value="IraD/Gp25-like"/>
</dbReference>
<gene>
    <name evidence="2" type="ORF">GCM10022268_23180</name>
</gene>
<dbReference type="EMBL" id="BAABBF010000005">
    <property type="protein sequence ID" value="GAA3713767.1"/>
    <property type="molecule type" value="Genomic_DNA"/>
</dbReference>
<dbReference type="Gene3D" id="3.10.450.40">
    <property type="match status" value="1"/>
</dbReference>
<proteinExistence type="predicted"/>